<dbReference type="InterPro" id="IPR046366">
    <property type="entry name" value="MPAB"/>
</dbReference>
<protein>
    <recommendedName>
        <fullName evidence="2">ER-bound oxygenase mpaB/mpaB'/Rubber oxygenase catalytic domain-containing protein</fullName>
    </recommendedName>
</protein>
<feature type="compositionally biased region" description="Low complexity" evidence="1">
    <location>
        <begin position="43"/>
        <end position="55"/>
    </location>
</feature>
<accession>A0A0B5EXQ5</accession>
<name>A0A0B5EXQ5_STRA4</name>
<evidence type="ECO:0000313" key="4">
    <source>
        <dbReference type="Proteomes" id="UP000031523"/>
    </source>
</evidence>
<keyword evidence="4" id="KW-1185">Reference proteome</keyword>
<evidence type="ECO:0000259" key="2">
    <source>
        <dbReference type="Pfam" id="PF09995"/>
    </source>
</evidence>
<dbReference type="EMBL" id="CP010519">
    <property type="protein sequence ID" value="AJE87593.1"/>
    <property type="molecule type" value="Genomic_DNA"/>
</dbReference>
<feature type="region of interest" description="Disordered" evidence="1">
    <location>
        <begin position="347"/>
        <end position="368"/>
    </location>
</feature>
<feature type="domain" description="ER-bound oxygenase mpaB/mpaB'/Rubber oxygenase catalytic" evidence="2">
    <location>
        <begin position="107"/>
        <end position="297"/>
    </location>
</feature>
<organism evidence="3 4">
    <name type="scientific">Streptomyces albus (strain ATCC 21838 / DSM 41398 / FERM P-419 / JCM 4703 / NBRC 107858)</name>
    <dbReference type="NCBI Taxonomy" id="1081613"/>
    <lineage>
        <taxon>Bacteria</taxon>
        <taxon>Bacillati</taxon>
        <taxon>Actinomycetota</taxon>
        <taxon>Actinomycetes</taxon>
        <taxon>Kitasatosporales</taxon>
        <taxon>Streptomycetaceae</taxon>
        <taxon>Streptomyces</taxon>
    </lineage>
</organism>
<dbReference type="Pfam" id="PF09995">
    <property type="entry name" value="MPAB_Lcp_cat"/>
    <property type="match status" value="1"/>
</dbReference>
<dbReference type="Proteomes" id="UP000031523">
    <property type="component" value="Chromosome"/>
</dbReference>
<dbReference type="KEGG" id="sals:SLNWT_7217"/>
<reference evidence="3 4" key="1">
    <citation type="submission" date="2015-01" db="EMBL/GenBank/DDBJ databases">
        <title>Enhanced salinomycin production by adjusting the supply of polyketide extender units in Streptomyce albus DSM 41398.</title>
        <authorList>
            <person name="Lu C."/>
        </authorList>
    </citation>
    <scope>NUCLEOTIDE SEQUENCE [LARGE SCALE GENOMIC DNA]</scope>
    <source>
        <strain evidence="4">ATCC 21838 / DSM 41398 / FERM P-419 / JCM 4703 / NBRC 107858</strain>
    </source>
</reference>
<dbReference type="GO" id="GO:0016491">
    <property type="term" value="F:oxidoreductase activity"/>
    <property type="evidence" value="ECO:0007669"/>
    <property type="project" value="InterPro"/>
</dbReference>
<sequence>MSFRAPALFLLSGTAEPGTRTKGGPMSENGGTTGGPKSAAKDGSTSGPKSGSGPRLRGRTRGLRPWSRDHWPRRIALLDPEEDYEEIYRITSLHEFPWDMSQALSFALYRTYAVPSIGELLATTGEFTRRTRKRYEDTALLLEAPVEHGGDSPEGREAVRRINRMHRAYDIREEDFRYVLATFVVVPKRWLDDYGHRPLSPAELRAATRYYQVLGARMGIKDIPASYQEFEELLDAYERRHFAYSEGGRAVSDATLRLMRSWYPRPVRPLMGLAARCLLDAPLREAFRYPAPPAPLGALVRRGLRLRGRFAGLLPPRRKPLHIRETARIRGYPHGYVLADLGTFPGGCPVPHQDQDGREQRLPGGPAS</sequence>
<dbReference type="AlphaFoldDB" id="A0A0B5EXQ5"/>
<evidence type="ECO:0000256" key="1">
    <source>
        <dbReference type="SAM" id="MobiDB-lite"/>
    </source>
</evidence>
<dbReference type="PANTHER" id="PTHR36124">
    <property type="match status" value="1"/>
</dbReference>
<dbReference type="InterPro" id="IPR018713">
    <property type="entry name" value="MPAB/Lcp_cat_dom"/>
</dbReference>
<dbReference type="PANTHER" id="PTHR36124:SF1">
    <property type="entry name" value="ER-BOUND OXYGENASE MPAB_MPAB'_RUBBER OXYGENASE CATALYTIC DOMAIN-CONTAINING PROTEIN"/>
    <property type="match status" value="1"/>
</dbReference>
<gene>
    <name evidence="3" type="ORF">SLNWT_7217</name>
</gene>
<feature type="region of interest" description="Disordered" evidence="1">
    <location>
        <begin position="12"/>
        <end position="64"/>
    </location>
</feature>
<proteinExistence type="predicted"/>
<evidence type="ECO:0000313" key="3">
    <source>
        <dbReference type="EMBL" id="AJE87593.1"/>
    </source>
</evidence>